<keyword evidence="3" id="KW-1185">Reference proteome</keyword>
<gene>
    <name evidence="2" type="ORF">FVE85_8027</name>
</gene>
<dbReference type="EMBL" id="VRMN01000009">
    <property type="protein sequence ID" value="KAA8492520.1"/>
    <property type="molecule type" value="Genomic_DNA"/>
</dbReference>
<name>A0A5J4YNK9_PORPP</name>
<feature type="region of interest" description="Disordered" evidence="1">
    <location>
        <begin position="167"/>
        <end position="194"/>
    </location>
</feature>
<feature type="compositionally biased region" description="Polar residues" evidence="1">
    <location>
        <begin position="127"/>
        <end position="136"/>
    </location>
</feature>
<evidence type="ECO:0000256" key="1">
    <source>
        <dbReference type="SAM" id="MobiDB-lite"/>
    </source>
</evidence>
<feature type="region of interest" description="Disordered" evidence="1">
    <location>
        <begin position="1"/>
        <end position="31"/>
    </location>
</feature>
<evidence type="ECO:0000313" key="2">
    <source>
        <dbReference type="EMBL" id="KAA8492520.1"/>
    </source>
</evidence>
<dbReference type="AlphaFoldDB" id="A0A5J4YNK9"/>
<feature type="region of interest" description="Disordered" evidence="1">
    <location>
        <begin position="127"/>
        <end position="152"/>
    </location>
</feature>
<feature type="compositionally biased region" description="Low complexity" evidence="1">
    <location>
        <begin position="169"/>
        <end position="194"/>
    </location>
</feature>
<feature type="region of interest" description="Disordered" evidence="1">
    <location>
        <begin position="77"/>
        <end position="104"/>
    </location>
</feature>
<sequence>MDVRGGSLGGDKSAARHPVFVAPPRGTPQHEDRTSVFLQAQQHLYQQQPLPPVQHAQMASAHAYANMMSTGAFSGIGRQSSSAPGTMLDMRPHDGSLPMDIRQAPSSLGGWDVNQVASASQLNGLNTQHRSISPSSLPAVGGGRPLSDETLNSSVQGRNLAPQYNLAAQQTQSQLRPQSQSQSQSQFFASSMNPPMSMRSPGVMYAGEVASQNKHELLMTQQERMERDLQSMYRIQELSQGGKLLNNNSVTMPELEQARDAANALHAQAYEALTAAQQALDKAVASQACAGMSDELSRNLSIAIAAAQYSLQSLRRVMDAALKTSSDVERTIEARLSSNHYDNVAAWKAIAFGNQRQATGIDNVQALSRGSLPKREDQAILSCLRPSESTGISLEQGAPLAEQGLTYNPFAQPAWRPNPAVGFSPLPAQSMASYGQTAVPSVSLLYNQSQFPSQTQLQSQEWAISSFATAGQVPYGTQQQAMPFLFGGSAGRPIGSYQGSHPSGGVGISKTLMKPKHEAGSRGNTEKGKTVSRSCHACGHMPSKRASVVCRNFENGTCRKLLCEKCLVRHLGEQEAKKHTVLAKMFATPS</sequence>
<reference evidence="3" key="1">
    <citation type="journal article" date="2019" name="Nat. Commun.">
        <title>Expansion of phycobilisome linker gene families in mesophilic red algae.</title>
        <authorList>
            <person name="Lee J."/>
            <person name="Kim D."/>
            <person name="Bhattacharya D."/>
            <person name="Yoon H.S."/>
        </authorList>
    </citation>
    <scope>NUCLEOTIDE SEQUENCE [LARGE SCALE GENOMIC DNA]</scope>
    <source>
        <strain evidence="3">CCMP 1328</strain>
    </source>
</reference>
<protein>
    <submittedName>
        <fullName evidence="2">Uncharacterized protein</fullName>
    </submittedName>
</protein>
<proteinExistence type="predicted"/>
<dbReference type="Proteomes" id="UP000324585">
    <property type="component" value="Unassembled WGS sequence"/>
</dbReference>
<comment type="caution">
    <text evidence="2">The sequence shown here is derived from an EMBL/GenBank/DDBJ whole genome shotgun (WGS) entry which is preliminary data.</text>
</comment>
<accession>A0A5J4YNK9</accession>
<organism evidence="2 3">
    <name type="scientific">Porphyridium purpureum</name>
    <name type="common">Red alga</name>
    <name type="synonym">Porphyridium cruentum</name>
    <dbReference type="NCBI Taxonomy" id="35688"/>
    <lineage>
        <taxon>Eukaryota</taxon>
        <taxon>Rhodophyta</taxon>
        <taxon>Bangiophyceae</taxon>
        <taxon>Porphyridiales</taxon>
        <taxon>Porphyridiaceae</taxon>
        <taxon>Porphyridium</taxon>
    </lineage>
</organism>
<evidence type="ECO:0000313" key="3">
    <source>
        <dbReference type="Proteomes" id="UP000324585"/>
    </source>
</evidence>